<feature type="chain" id="PRO_5045983442" description="DUF1906 domain-containing protein" evidence="2">
    <location>
        <begin position="26"/>
        <end position="325"/>
    </location>
</feature>
<feature type="region of interest" description="Disordered" evidence="1">
    <location>
        <begin position="24"/>
        <end position="52"/>
    </location>
</feature>
<accession>A0ABQ2NAV1</accession>
<sequence>MPLRLAACVLTLAALVGGCGGGTPAASPPGGSGTTPAAPTGSPSGSVVGAPSQPAIQIPKGLDEAIAKANSHAPTHVSDGPDRRVLGADASWPQCPEGMGIPQKRSKGAPLPTAAARFVVLGLTNGPSFTPNPCLADQVAWARSRSLLVSAYAVVSWPAPATLAQVKDAGPYDGSTRLGALHNAGYAAAAYSLKTMRTAGLDVPGVWIDVEPVPDFDWSGNTGENAAVVEGTARGYRDAGLQIGYYSVPSLWKRVVGTWRTGGAPEWRAAGETSMATALARCAADWSFGGGQAVLTQWIEDQRDRDVTCPGQGGRLGRWFTRVQP</sequence>
<name>A0ABQ2NAV1_9ACTN</name>
<dbReference type="SUPFAM" id="SSF51445">
    <property type="entry name" value="(Trans)glycosidases"/>
    <property type="match status" value="1"/>
</dbReference>
<evidence type="ECO:0000313" key="4">
    <source>
        <dbReference type="Proteomes" id="UP000655410"/>
    </source>
</evidence>
<dbReference type="EMBL" id="BMNI01000003">
    <property type="protein sequence ID" value="GGO89293.1"/>
    <property type="molecule type" value="Genomic_DNA"/>
</dbReference>
<proteinExistence type="predicted"/>
<evidence type="ECO:0008006" key="5">
    <source>
        <dbReference type="Google" id="ProtNLM"/>
    </source>
</evidence>
<organism evidence="3 4">
    <name type="scientific">Nocardioides phosphati</name>
    <dbReference type="NCBI Taxonomy" id="1867775"/>
    <lineage>
        <taxon>Bacteria</taxon>
        <taxon>Bacillati</taxon>
        <taxon>Actinomycetota</taxon>
        <taxon>Actinomycetes</taxon>
        <taxon>Propionibacteriales</taxon>
        <taxon>Nocardioidaceae</taxon>
        <taxon>Nocardioides</taxon>
    </lineage>
</organism>
<evidence type="ECO:0000256" key="1">
    <source>
        <dbReference type="SAM" id="MobiDB-lite"/>
    </source>
</evidence>
<dbReference type="InterPro" id="IPR017853">
    <property type="entry name" value="GH"/>
</dbReference>
<protein>
    <recommendedName>
        <fullName evidence="5">DUF1906 domain-containing protein</fullName>
    </recommendedName>
</protein>
<dbReference type="Gene3D" id="3.20.20.80">
    <property type="entry name" value="Glycosidases"/>
    <property type="match status" value="1"/>
</dbReference>
<reference evidence="4" key="1">
    <citation type="journal article" date="2019" name="Int. J. Syst. Evol. Microbiol.">
        <title>The Global Catalogue of Microorganisms (GCM) 10K type strain sequencing project: providing services to taxonomists for standard genome sequencing and annotation.</title>
        <authorList>
            <consortium name="The Broad Institute Genomics Platform"/>
            <consortium name="The Broad Institute Genome Sequencing Center for Infectious Disease"/>
            <person name="Wu L."/>
            <person name="Ma J."/>
        </authorList>
    </citation>
    <scope>NUCLEOTIDE SEQUENCE [LARGE SCALE GENOMIC DNA]</scope>
    <source>
        <strain evidence="4">CGMCC 4.7371</strain>
    </source>
</reference>
<dbReference type="RefSeq" id="WP_188783698.1">
    <property type="nucleotide sequence ID" value="NZ_BMNI01000003.1"/>
</dbReference>
<dbReference type="PROSITE" id="PS51257">
    <property type="entry name" value="PROKAR_LIPOPROTEIN"/>
    <property type="match status" value="1"/>
</dbReference>
<gene>
    <name evidence="3" type="ORF">GCM10011584_18370</name>
</gene>
<comment type="caution">
    <text evidence="3">The sequence shown here is derived from an EMBL/GenBank/DDBJ whole genome shotgun (WGS) entry which is preliminary data.</text>
</comment>
<keyword evidence="4" id="KW-1185">Reference proteome</keyword>
<feature type="signal peptide" evidence="2">
    <location>
        <begin position="1"/>
        <end position="25"/>
    </location>
</feature>
<evidence type="ECO:0000313" key="3">
    <source>
        <dbReference type="EMBL" id="GGO89293.1"/>
    </source>
</evidence>
<evidence type="ECO:0000256" key="2">
    <source>
        <dbReference type="SAM" id="SignalP"/>
    </source>
</evidence>
<keyword evidence="2" id="KW-0732">Signal</keyword>
<dbReference type="Proteomes" id="UP000655410">
    <property type="component" value="Unassembled WGS sequence"/>
</dbReference>